<sequence>MIWERYFGFIFALNCSGFVLMSPPLSSRALYLYPWDLAEQADPAEFGAFARDLGLNDLTIAGAYHTGKFLRPQARGARVYFPEDGVVYTRADAKAFGRIRPLMSRLAAETDVFETYASVGLDVTAWMVLLHNTAQGVAHPEACCRNLFGDRYPYSLCPANPDVREYAIALCRDTSFRYPVKGLVIETPGWLPYQHGYHHEMALIGSTQWLDALLGLCFCESCQVSAREAGVDIEAVQRRLQGLVSGYLERPCDAPAGSGLSWLTLMLVRDDDFRSFVRWRCDVVTGLVAEIRAAMREDASLRVIPSVQADPALSWLEGSDFAAFSGVCDGLEVCLYDRDPAANISTALSVMEMAGGAEQFGGVLRPAGIDYASEGAFCGMVAALAELRPERIGFYNYGHLRRRNLEWIGAALAGVAA</sequence>
<accession>A0ABX0KBC5</accession>
<dbReference type="RefSeq" id="WP_173576689.1">
    <property type="nucleotide sequence ID" value="NZ_WOSW01000008.1"/>
</dbReference>
<dbReference type="Gene3D" id="3.20.20.80">
    <property type="entry name" value="Glycosidases"/>
    <property type="match status" value="1"/>
</dbReference>
<dbReference type="Proteomes" id="UP000615326">
    <property type="component" value="Unassembled WGS sequence"/>
</dbReference>
<gene>
    <name evidence="1" type="ORF">GOB84_06195</name>
</gene>
<name>A0ABX0KBC5_9PROT</name>
<keyword evidence="2" id="KW-1185">Reference proteome</keyword>
<protein>
    <submittedName>
        <fullName evidence="1">Uncharacterized protein</fullName>
    </submittedName>
</protein>
<evidence type="ECO:0000313" key="1">
    <source>
        <dbReference type="EMBL" id="NHO32158.1"/>
    </source>
</evidence>
<comment type="caution">
    <text evidence="1">The sequence shown here is derived from an EMBL/GenBank/DDBJ whole genome shotgun (WGS) entry which is preliminary data.</text>
</comment>
<dbReference type="EMBL" id="WOSW01000008">
    <property type="protein sequence ID" value="NHO32158.1"/>
    <property type="molecule type" value="Genomic_DNA"/>
</dbReference>
<reference evidence="1 2" key="1">
    <citation type="journal article" date="2020" name="Int. J. Syst. Evol. Microbiol.">
        <title>Novel acetic acid bacteria from cider fermentations: Acetobacter conturbans sp. nov. and Acetobacter fallax sp. nov.</title>
        <authorList>
            <person name="Sombolestani A.S."/>
            <person name="Cleenwerck I."/>
            <person name="Cnockaert M."/>
            <person name="Borremans W."/>
            <person name="Wieme A.D."/>
            <person name="De Vuyst L."/>
            <person name="Vandamme P."/>
        </authorList>
    </citation>
    <scope>NUCLEOTIDE SEQUENCE [LARGE SCALE GENOMIC DNA]</scope>
    <source>
        <strain evidence="1 2">LMG 1637</strain>
    </source>
</reference>
<evidence type="ECO:0000313" key="2">
    <source>
        <dbReference type="Proteomes" id="UP000615326"/>
    </source>
</evidence>
<proteinExistence type="predicted"/>
<organism evidence="1 2">
    <name type="scientific">Acetobacter fallax</name>
    <dbReference type="NCBI Taxonomy" id="1737473"/>
    <lineage>
        <taxon>Bacteria</taxon>
        <taxon>Pseudomonadati</taxon>
        <taxon>Pseudomonadota</taxon>
        <taxon>Alphaproteobacteria</taxon>
        <taxon>Acetobacterales</taxon>
        <taxon>Acetobacteraceae</taxon>
        <taxon>Acetobacter</taxon>
    </lineage>
</organism>